<dbReference type="PANTHER" id="PTHR22878">
    <property type="entry name" value="DYNEIN HEAVY CHAIN 6, AXONEMAL-LIKE-RELATED"/>
    <property type="match status" value="1"/>
</dbReference>
<evidence type="ECO:0000256" key="3">
    <source>
        <dbReference type="ARBA" id="ARBA00022490"/>
    </source>
</evidence>
<dbReference type="OMA" id="ICEHMAY"/>
<dbReference type="GO" id="GO:0005930">
    <property type="term" value="C:axoneme"/>
    <property type="evidence" value="ECO:0007669"/>
    <property type="project" value="UniProtKB-SubCell"/>
</dbReference>
<dbReference type="Pfam" id="PF08393">
    <property type="entry name" value="DHC_N2"/>
    <property type="match status" value="1"/>
</dbReference>
<dbReference type="OrthoDB" id="424310at2759"/>
<dbReference type="Pfam" id="PF03028">
    <property type="entry name" value="Dynein_heavy"/>
    <property type="match status" value="1"/>
</dbReference>
<dbReference type="Pfam" id="PF12774">
    <property type="entry name" value="AAA_6"/>
    <property type="match status" value="1"/>
</dbReference>
<feature type="coiled-coil region" evidence="14">
    <location>
        <begin position="3649"/>
        <end position="3683"/>
    </location>
</feature>
<evidence type="ECO:0000256" key="13">
    <source>
        <dbReference type="ARBA" id="ARBA00023273"/>
    </source>
</evidence>
<gene>
    <name evidence="16" type="ORF">POCTA_138.1.T0450224</name>
</gene>
<dbReference type="Pfam" id="PF18199">
    <property type="entry name" value="Dynein_C"/>
    <property type="match status" value="1"/>
</dbReference>
<keyword evidence="6" id="KW-0547">Nucleotide-binding</keyword>
<feature type="coiled-coil region" evidence="14">
    <location>
        <begin position="3350"/>
        <end position="3412"/>
    </location>
</feature>
<evidence type="ECO:0000256" key="8">
    <source>
        <dbReference type="ARBA" id="ARBA00023017"/>
    </source>
</evidence>
<dbReference type="Pfam" id="PF17852">
    <property type="entry name" value="Dynein_AAA_lid"/>
    <property type="match status" value="1"/>
</dbReference>
<protein>
    <recommendedName>
        <fullName evidence="15">AAA+ ATPase domain-containing protein</fullName>
    </recommendedName>
</protein>
<keyword evidence="8" id="KW-0243">Dynein</keyword>
<comment type="similarity">
    <text evidence="2">Belongs to the dynein heavy chain family.</text>
</comment>
<dbReference type="InterPro" id="IPR026983">
    <property type="entry name" value="DHC"/>
</dbReference>
<accession>A0A8S1UQJ6</accession>
<evidence type="ECO:0000256" key="9">
    <source>
        <dbReference type="ARBA" id="ARBA00023054"/>
    </source>
</evidence>
<keyword evidence="11" id="KW-0505">Motor protein</keyword>
<evidence type="ECO:0000256" key="1">
    <source>
        <dbReference type="ARBA" id="ARBA00004430"/>
    </source>
</evidence>
<dbReference type="GO" id="GO:0008569">
    <property type="term" value="F:minus-end-directed microtubule motor activity"/>
    <property type="evidence" value="ECO:0007669"/>
    <property type="project" value="InterPro"/>
</dbReference>
<dbReference type="FunFam" id="1.20.920.30:FF:000002">
    <property type="entry name" value="Dynein axonemal heavy chain 3"/>
    <property type="match status" value="1"/>
</dbReference>
<dbReference type="InterPro" id="IPR013602">
    <property type="entry name" value="Dynein_heavy_linker"/>
</dbReference>
<dbReference type="FunFam" id="1.10.287.2620:FF:000001">
    <property type="entry name" value="Cytoplasmic dynein heavy chain 1"/>
    <property type="match status" value="1"/>
</dbReference>
<dbReference type="Pfam" id="PF12777">
    <property type="entry name" value="MT"/>
    <property type="match status" value="1"/>
</dbReference>
<organism evidence="16 17">
    <name type="scientific">Paramecium octaurelia</name>
    <dbReference type="NCBI Taxonomy" id="43137"/>
    <lineage>
        <taxon>Eukaryota</taxon>
        <taxon>Sar</taxon>
        <taxon>Alveolata</taxon>
        <taxon>Ciliophora</taxon>
        <taxon>Intramacronucleata</taxon>
        <taxon>Oligohymenophorea</taxon>
        <taxon>Peniculida</taxon>
        <taxon>Parameciidae</taxon>
        <taxon>Paramecium</taxon>
    </lineage>
</organism>
<keyword evidence="9 14" id="KW-0175">Coiled coil</keyword>
<evidence type="ECO:0000313" key="17">
    <source>
        <dbReference type="Proteomes" id="UP000683925"/>
    </source>
</evidence>
<evidence type="ECO:0000259" key="15">
    <source>
        <dbReference type="SMART" id="SM00382"/>
    </source>
</evidence>
<dbReference type="Pfam" id="PF08385">
    <property type="entry name" value="DHC_N1"/>
    <property type="match status" value="1"/>
</dbReference>
<dbReference type="GO" id="GO:0007018">
    <property type="term" value="P:microtubule-based movement"/>
    <property type="evidence" value="ECO:0007669"/>
    <property type="project" value="InterPro"/>
</dbReference>
<dbReference type="GO" id="GO:0051959">
    <property type="term" value="F:dynein light intermediate chain binding"/>
    <property type="evidence" value="ECO:0007669"/>
    <property type="project" value="InterPro"/>
</dbReference>
<dbReference type="InterPro" id="IPR041658">
    <property type="entry name" value="AAA_lid_11"/>
</dbReference>
<keyword evidence="10" id="KW-0969">Cilium</keyword>
<dbReference type="InterPro" id="IPR024743">
    <property type="entry name" value="Dynein_HC_stalk"/>
</dbReference>
<evidence type="ECO:0000256" key="7">
    <source>
        <dbReference type="ARBA" id="ARBA00022840"/>
    </source>
</evidence>
<feature type="coiled-coil region" evidence="14">
    <location>
        <begin position="3140"/>
        <end position="3202"/>
    </location>
</feature>
<feature type="domain" description="AAA+ ATPase" evidence="15">
    <location>
        <begin position="1885"/>
        <end position="2023"/>
    </location>
</feature>
<dbReference type="Pfam" id="PF12781">
    <property type="entry name" value="AAA_9"/>
    <property type="match status" value="1"/>
</dbReference>
<dbReference type="SMART" id="SM00382">
    <property type="entry name" value="AAA"/>
    <property type="match status" value="2"/>
</dbReference>
<comment type="subcellular location">
    <subcellularLocation>
        <location evidence="1">Cytoplasm</location>
        <location evidence="1">Cytoskeleton</location>
        <location evidence="1">Cilium axoneme</location>
    </subcellularLocation>
</comment>
<dbReference type="GO" id="GO:0030286">
    <property type="term" value="C:dynein complex"/>
    <property type="evidence" value="ECO:0007669"/>
    <property type="project" value="UniProtKB-KW"/>
</dbReference>
<keyword evidence="5" id="KW-0677">Repeat</keyword>
<dbReference type="InterPro" id="IPR041466">
    <property type="entry name" value="Dynein_AAA5_ext"/>
</dbReference>
<evidence type="ECO:0000256" key="6">
    <source>
        <dbReference type="ARBA" id="ARBA00022741"/>
    </source>
</evidence>
<dbReference type="Proteomes" id="UP000683925">
    <property type="component" value="Unassembled WGS sequence"/>
</dbReference>
<comment type="caution">
    <text evidence="16">The sequence shown here is derived from an EMBL/GenBank/DDBJ whole genome shotgun (WGS) entry which is preliminary data.</text>
</comment>
<evidence type="ECO:0000313" key="16">
    <source>
        <dbReference type="EMBL" id="CAD8164776.1"/>
    </source>
</evidence>
<proteinExistence type="inferred from homology"/>
<keyword evidence="17" id="KW-1185">Reference proteome</keyword>
<dbReference type="EMBL" id="CAJJDP010000045">
    <property type="protein sequence ID" value="CAD8164776.1"/>
    <property type="molecule type" value="Genomic_DNA"/>
</dbReference>
<reference evidence="16" key="1">
    <citation type="submission" date="2021-01" db="EMBL/GenBank/DDBJ databases">
        <authorList>
            <consortium name="Genoscope - CEA"/>
            <person name="William W."/>
        </authorList>
    </citation>
    <scope>NUCLEOTIDE SEQUENCE</scope>
</reference>
<sequence>MGDQEPLKSKEDYFIYRLACSFNIRNSLQQDKFKKSFETEDNKMVFDRLMKDESNMMAVFAIQSGAESVTLFSDVPHPDKFRKKGLIALKISESPLSVQNITQNIVFLELTRNILEHLYSTFYEIMSPILQNPSNQQGWTDLVAKDLMEKFNAYVAQVYVMIGQIEGRTKLPIPSHKLTQSDSTPAKDKAHVYESSIITWTKQIKNVLKLEPEQALKNGHNPGPLVELKFWENKAANLNSIKEQLEGSEVIKILRFLEVNKSTYTNPFSKLQREVTKAREEANDNNKFLDLLKDPFQRLQDTGGDFQALHELFIPIMHRILLIWKNSKFYNTPPRLVVLIREICNAIITKAQDFVNGPMIFQMISSEETFEACEKLQITIDVCTKFKDAYFEYKAKAEGHWKLTTNALFVRLDSFLERCHDILHLTNTIVQFNKLAKIDLGGTKGKTLTESVQQIFVEFQKAVEQFQQVKYDIMDITQKEFDDSFYEFRSKIKELERRLASVITQGFDDYDTLHGRFKLLDSFEGLLSRPIIQDELEKKHIVLLDMYKQDLKQVQQIFLEGYELVDKLHERAPIYNNMPPIAGALMWCKGLRDRITEPLDKLAQLGQGITEREEYKDVLKLYQSITKQIKDYEQTKILSWEQEVGKVSEEKQKQPLLSKDENGLLRVNFDPALVRLLREVKYFTLLEQPVPESASELYSKNDTFREYIVQLEMIVENHNFIVTQLHPMEEPLIKNRIEKMDEVLKPGIEHYKWKSNDINKFIETAKATVDELHQIVQKMKETLKKIEQALEKFNTKIIERKNKPMSPDDYDQFLKAVVQNKLSIVKDNGTSINKLVKEVLDQVKVDKKQQAWINYQYYLNSIVINGLARAIITALTHMNEQINPQYIKKHEIAPLFDIKLELFRNVGIQYEPEIEESTQGQSVRNTIRGWANDMFYIAGQFQRLDSANPFGDYLPEIREYFEIKEVVQAINLNLDQIEEETRSFKQSYMTYSYLWLEDPKQAFEDFMLKNEPKDAPEDEDQSQNPLLQGCRIKIPKLDLFDDKITTLKNIQQEINRILTPYEISWLRINLQPLKSALENKVSQQIKVYTEFLVVQFKTTLKNLKGFIQRTNEGIKENPASEENAGNRDLLMKVMRVISDVKDVEHKCEGIVVRMKEMVNKLKKHGVQIMEKGEEDPVQSIDNAFTQFNETTQKVFKIKAEILPLQTQETINIKKKLDEFQKKVSDFRNDTLNNLPYSYHDDMKMDQILYSYVTIDEYYKKLLQMEKEAADYNQLEKLFELEKSGYKQLRETNVDLKSLKIMWDAISMVNYQYNDWKSKPFRQIKADVLLESNKVLGNQLKNLPKEVKNFKGYNAIVDKVKNMSVVLPLVSALHSEFMEDRHWSQVKDMTKSKFEHKAMTFLFDDILALQLYKFDAQINEVVEVASKEAKIEKKLKMIETAWLKQIFEFEDYKETKVFLPLDNMMEMLDQHSLDLMGMKGQGKYVEFFYNTVEDWREKLGRVDSVVGEWLKVQKNWKTLVNIFIGSEDIRMQLPEDTKVFEAVDKEFRELMTEVAANPLVIEACINERKDQLVAMSLNIKKCEKALNDYLEQKKKAFPRFYFLSNQSLLTILSNGQNPPKVCEFLGDCFDGMKTLSFEPSKNPNDVPRSTHSMISKDDEKVPFSSNFECVGAVEHWLSSLEYKMRETLEEILEKAKETSENWESGDNPREDWVKNYCAQIALLTTQIVWTEDVTRAFEDLAGGAETAMKECLKLIEVRIDNLIKKVRGNLEILERMKIINIITIDVHSRDVVEKFCIQKTQELESFAWLSQLKFYWDNKDNDMHLRQALRFKWEKERDKSKCIIRIVDWFRFYSYEYVGNALRLVITPLTDRCYITLTQALNLTMGGAPAGPAGTGKTETTKDLGRAVGLPVMVFNCSDQMGKDSMAQIFMGLSQSGAWGCFDEFNRIAIEVLSVISTQVKTILDALKEKKPKLIFMEEGEISIQDTVGFFITMNPGYAGRTELPENLKALFRSCAMVVPDLVLICENMLMSEGFQQARALSRKFVSLYMLSRELLSKARHYDWGLRAVKSVLRQAGKLKRADPQIAEDPLLMRALRDFNMPKIVTDDKPIFLGLIGDLFPRIECESKTNPELKRIVVETTKQDMGLVAEEMFVLKVVQLAEILEVRHCVFVIGPPGCGKTSVWKTLAKTHYNRGEDFELDTLNPKAVTSDELFGCYTKTKEWKNGVLSMIMKNQNKCEEKYKQSHLHKWSILDGDIDPEWIESLNTVMDDNKVLTLVSNDRIPLTPSMRLLFEVSNLKNATPATVSRGGVLFINETDIGWMPYMNSWLERSFEKCVVKREGLMGQVPQSPPIDDIAKSVFYRCFQQYFETNPDIRDKSKVRLIVPQVDIAQVMTICMILDALLLEIDYTKISGMKEDDQKMIYEAYFIYAGMWAIGGCFGGGQDDEKDMKDFNSVWKAAAKVRMPEQGMCFDYYFDFAEQKWTHWQGRVVPYTATDEAIFSKIYVATLHTTRLRTLLDYHLKRKKCVLFVGSAGTGKSAVIKDYLSQTKTDQVSYKTINFSSFTDSLALQKNIESMVEKKSGRTFGSATGKALICFIDDMNMPYVDKYGTQQPIQLLRQVVDYGSVFNREQLEERKFLQDLLFFSALNQKSGSFIIDLRLQRNFSVFTMYTPNAEIIKTIFGAILNSHLATFDDKIHKLSDKLIEATIHLFNKVLKDTRYSPSARKFHYQFNFRELAKVVEGIMRSTPNQYRGQPNRMLRLWAHEAKRVFEDRFINEEDIKVFRDYVKDALVKNIGEPDDKDNPLEEPNVFTSFVAAHNGHEQQYTNCDAATLRKVLDDKLREYNELKAMMNLVLFQQAMEHVCRIARILELPGGNALLVGVGGSGKQSLTRLATFILGYEADQMVVTSNFTINDLRNYLQEIYKKVAKPSAGSRCYILTDSQIKEEIFLIPINDMLNSGWIFDLFPKEDYDNMIQGLRNEAKGTGVLDNLDAITQYFLDKMRKNLHVVLCFSPVGDTMRIRSRKFPGIINSTSVDWFHPWPKDALIDVSYRFIQEVELDTDDLRKIISLHMAEVHLSIDYANQKYLQLERRYNYTTPKSFLELIDYYKKLLGEKREQISKQIKRYEQGLQILADTQGKVQLLQAELKIKMVEVDKKKNETDILIEKVGKESAVAEVEQKIANEEEEKTNAASKAAEELAETARIELEKALPALEKAKAAVDCIKKPQITEMKSLGSPPTGVLTTARAVLILLGEKITLQDPEDKLWKKSQQVMNNPQQFLDRIINFNGKQIDPQILASVNKIIEDPAQKFNEESMKGQNFAASKLCAWAVNIVTFNTIFKLVDPLEKSRDAAMADLEQKKKELAVVKEKVRALNEKVNKLKRDLEEAERVKQLVEADANACQEKLSAAEKLVNGLAGENKRWGENVKELSSNIKSVVGNALLAAAFVSYIGAFSAKLRLELWSKIWLNDLQTKQIPLTQGIDPLKILTTEAKIASWKNEGLQSDQMSLENASIISACSRWPLIIDPQLQGSVWIRGSQGDNLITINISQNKWLQQLNSAIPLGKAVLLEGIQQEIDATLDPLLSRAIVKKGKSIYLELGGEQIDYDPKFKLFLMTKLYNPHFRPEIAAQCTIINFIVTESGLEEQLLAAVVNIERNELEMKRQELVKQQNEFSVQLDKLEENLLIQLSEADPATILENKSLIANLDNTKQTSNTITEQSKIAKVTEVEINQQREIYRIVAAEGAMLYFLVIQLSVMEHMYQYSLESFNKFFFKAIERTTIRDETRTEELRKNIRYTIYQWISRGLFEKHKLIFLTLITFRLMQKKVIEVVYEPAEMDFLIKCVPRAGVENNLDWLSQTAWDSVQGLIQLEEFKLFAQNMEKDAPIRFKDWYNELQPEDVKLPFDWKRLDQMPFKKLLVLRCLRPDRITSALTNFIRQALPQGESFVEMDSKLNFSEVLSGSVDDSDATIPIFFILSPGADPVKEVEKLARLNKIEPGKSFWNISLGQGQDEIARRRIEEGNKEGHWVMLQNIHLMPKWLLELEKILDSFTGEQGGGNPRFRLFLSAEPSSGIPIGLLDRSIKLTNEPPAGLRANMKRAWAYFSKDEIEDKDPKIKSILFGLCFFHSTVIERRRFGPKGWNMSYPFNMGDLRDSYLVMNRYMEQGAGGKVPFDDLRYIFGEIMYGGHIVDDWDRRLCMGYLDNIMHEGIFDELELFPFIEGKNLSFKVPPPNNYEKYIEHIEQVLTQETPLAYGLHSNAEIGFRTQQCLTLFSTLLELQPKDSANEESSSGMRTKNEIVQELIKQLAEDINLKSMIFNIDEIKNKIDAENKGPYQNVFLQELEYMNFLLIEIVRSMEEIDQGFRGILTISEQMEQIIDAIALNRVPVVWVSLAYPSKRGLASWLTNLLKRIEQLNLFRDDPYAIPKVTMIGRFFNPQSFLTAIKQVIGRQRAQELNRLYIATEVTKKSIEEIDQTAKDGAYVFGFVLEGARWDVVTGQLEESKPKEMFSVLPVVYCKALMVPAEGKEDKALYQCPCYRTEDRGNTYIFTGQLKTRLNPRKWILAGVALLLDVEGVSDEAAAAKKEKKA</sequence>
<keyword evidence="4" id="KW-0493">Microtubule</keyword>
<evidence type="ECO:0000256" key="14">
    <source>
        <dbReference type="SAM" id="Coils"/>
    </source>
</evidence>
<keyword evidence="12" id="KW-0206">Cytoskeleton</keyword>
<dbReference type="Pfam" id="PF22597">
    <property type="entry name" value="DYN_lid"/>
    <property type="match status" value="1"/>
</dbReference>
<dbReference type="FunFam" id="3.10.490.20:FF:000009">
    <property type="entry name" value="Dynein heavy chain 4"/>
    <property type="match status" value="1"/>
</dbReference>
<feature type="coiled-coil region" evidence="14">
    <location>
        <begin position="762"/>
        <end position="803"/>
    </location>
</feature>
<dbReference type="InterPro" id="IPR013594">
    <property type="entry name" value="Dynein_heavy_tail"/>
</dbReference>
<dbReference type="InterPro" id="IPR035706">
    <property type="entry name" value="AAA_9"/>
</dbReference>
<evidence type="ECO:0000256" key="4">
    <source>
        <dbReference type="ARBA" id="ARBA00022701"/>
    </source>
</evidence>
<dbReference type="InterPro" id="IPR004273">
    <property type="entry name" value="Dynein_heavy_D6_P-loop"/>
</dbReference>
<dbReference type="GO" id="GO:0045505">
    <property type="term" value="F:dynein intermediate chain binding"/>
    <property type="evidence" value="ECO:0007669"/>
    <property type="project" value="InterPro"/>
</dbReference>
<dbReference type="Pfam" id="PF18198">
    <property type="entry name" value="AAA_lid_11"/>
    <property type="match status" value="1"/>
</dbReference>
<dbReference type="Pfam" id="PF12775">
    <property type="entry name" value="AAA_7"/>
    <property type="match status" value="1"/>
</dbReference>
<dbReference type="FunFam" id="1.20.140.100:FF:000001">
    <property type="entry name" value="dynein heavy chain 17, axonemal"/>
    <property type="match status" value="1"/>
</dbReference>
<dbReference type="InterPro" id="IPR054354">
    <property type="entry name" value="DYNC2H1-like_lid"/>
</dbReference>
<dbReference type="FunFam" id="3.40.50.300:FF:000063">
    <property type="entry name" value="dynein heavy chain 6, axonemal"/>
    <property type="match status" value="1"/>
</dbReference>
<dbReference type="FunFam" id="3.40.50.300:FF:000153">
    <property type="entry name" value="Dynein axonemal heavy chain 1"/>
    <property type="match status" value="1"/>
</dbReference>
<dbReference type="FunFam" id="1.20.920.20:FF:000001">
    <property type="entry name" value="dynein heavy chain 2, axonemal"/>
    <property type="match status" value="1"/>
</dbReference>
<dbReference type="PANTHER" id="PTHR22878:SF69">
    <property type="entry name" value="DYNEIN HEAVY CHAIN"/>
    <property type="match status" value="1"/>
</dbReference>
<keyword evidence="13" id="KW-0966">Cell projection</keyword>
<dbReference type="InterPro" id="IPR024317">
    <property type="entry name" value="Dynein_heavy_chain_D4_dom"/>
</dbReference>
<name>A0A8S1UQJ6_PAROT</name>
<dbReference type="FunFam" id="1.10.8.1220:FF:000001">
    <property type="entry name" value="Dynein axonemal heavy chain 5"/>
    <property type="match status" value="1"/>
</dbReference>
<dbReference type="FunFam" id="1.10.8.710:FF:000002">
    <property type="entry name" value="dynein heavy chain 17, axonemal"/>
    <property type="match status" value="1"/>
</dbReference>
<evidence type="ECO:0000256" key="2">
    <source>
        <dbReference type="ARBA" id="ARBA00008887"/>
    </source>
</evidence>
<evidence type="ECO:0000256" key="12">
    <source>
        <dbReference type="ARBA" id="ARBA00023212"/>
    </source>
</evidence>
<evidence type="ECO:0000256" key="5">
    <source>
        <dbReference type="ARBA" id="ARBA00022737"/>
    </source>
</evidence>
<dbReference type="InterPro" id="IPR003593">
    <property type="entry name" value="AAA+_ATPase"/>
</dbReference>
<dbReference type="GO" id="GO:0005524">
    <property type="term" value="F:ATP binding"/>
    <property type="evidence" value="ECO:0007669"/>
    <property type="project" value="UniProtKB-KW"/>
</dbReference>
<dbReference type="FunFam" id="3.40.50.300:FF:000049">
    <property type="entry name" value="Dynein, axonemal, heavy chain 5"/>
    <property type="match status" value="1"/>
</dbReference>
<evidence type="ECO:0000256" key="11">
    <source>
        <dbReference type="ARBA" id="ARBA00023175"/>
    </source>
</evidence>
<keyword evidence="3" id="KW-0963">Cytoplasm</keyword>
<dbReference type="FunFam" id="3.20.180.20:FF:000001">
    <property type="entry name" value="Dynein axonemal heavy chain 5"/>
    <property type="match status" value="1"/>
</dbReference>
<dbReference type="Pfam" id="PF12780">
    <property type="entry name" value="AAA_8"/>
    <property type="match status" value="1"/>
</dbReference>
<dbReference type="InterPro" id="IPR041228">
    <property type="entry name" value="Dynein_C"/>
</dbReference>
<keyword evidence="7" id="KW-0067">ATP-binding</keyword>
<feature type="domain" description="AAA+ ATPase" evidence="15">
    <location>
        <begin position="2523"/>
        <end position="2847"/>
    </location>
</feature>
<dbReference type="InterPro" id="IPR035699">
    <property type="entry name" value="AAA_6"/>
</dbReference>
<dbReference type="GO" id="GO:0005874">
    <property type="term" value="C:microtubule"/>
    <property type="evidence" value="ECO:0007669"/>
    <property type="project" value="UniProtKB-KW"/>
</dbReference>
<evidence type="ECO:0000256" key="10">
    <source>
        <dbReference type="ARBA" id="ARBA00023069"/>
    </source>
</evidence>